<evidence type="ECO:0000256" key="1">
    <source>
        <dbReference type="SAM" id="Phobius"/>
    </source>
</evidence>
<evidence type="ECO:0000313" key="2">
    <source>
        <dbReference type="EMBL" id="KAL2912423.1"/>
    </source>
</evidence>
<feature type="transmembrane region" description="Helical" evidence="1">
    <location>
        <begin position="79"/>
        <end position="98"/>
    </location>
</feature>
<reference evidence="2 3" key="1">
    <citation type="submission" date="2023-09" db="EMBL/GenBank/DDBJ databases">
        <title>Pangenome analysis of Batrachochytrium dendrobatidis and related Chytrids.</title>
        <authorList>
            <person name="Yacoub M.N."/>
            <person name="Stajich J.E."/>
            <person name="James T.Y."/>
        </authorList>
    </citation>
    <scope>NUCLEOTIDE SEQUENCE [LARGE SCALE GENOMIC DNA]</scope>
    <source>
        <strain evidence="2 3">JEL0888</strain>
    </source>
</reference>
<accession>A0ABR4MYX0</accession>
<proteinExistence type="predicted"/>
<feature type="transmembrane region" description="Helical" evidence="1">
    <location>
        <begin position="213"/>
        <end position="233"/>
    </location>
</feature>
<dbReference type="Proteomes" id="UP001527925">
    <property type="component" value="Unassembled WGS sequence"/>
</dbReference>
<sequence length="305" mass="33690">MEVVVDEDPTHRILAIILVALLSAALFAVILWLLCLPVSRYIVLMRVACIFGLLSVEGQCAITFAPALSMPLTRGIVDLLQSTGTASFFIAELEFLKLMAPHIQNFQPHWVVWGQLLVAATGLANYAANIIDIFTEFQMRLSVLLIEITLAPLCIFDFLQQSFLLYFVLWRLKTATTTFRVCFAAIIVTGFAVAVISGIVIEGAQNSLNAYRLIGVTMYSGLQLLGALSMLLLRGVLAKRKRPPPAGQRSPRRLLSAKRLRSFGARKSRDMREVLLAEPKLVTPSNTVVQQRPGHDTVPVTRSTI</sequence>
<keyword evidence="1" id="KW-0472">Membrane</keyword>
<feature type="transmembrane region" description="Helical" evidence="1">
    <location>
        <begin position="12"/>
        <end position="36"/>
    </location>
</feature>
<dbReference type="EMBL" id="JADGIZ020000065">
    <property type="protein sequence ID" value="KAL2912423.1"/>
    <property type="molecule type" value="Genomic_DNA"/>
</dbReference>
<gene>
    <name evidence="2" type="ORF">HK105_208067</name>
</gene>
<feature type="transmembrane region" description="Helical" evidence="1">
    <location>
        <begin position="110"/>
        <end position="128"/>
    </location>
</feature>
<keyword evidence="1" id="KW-1133">Transmembrane helix</keyword>
<keyword evidence="3" id="KW-1185">Reference proteome</keyword>
<comment type="caution">
    <text evidence="2">The sequence shown here is derived from an EMBL/GenBank/DDBJ whole genome shotgun (WGS) entry which is preliminary data.</text>
</comment>
<feature type="transmembrane region" description="Helical" evidence="1">
    <location>
        <begin position="181"/>
        <end position="201"/>
    </location>
</feature>
<evidence type="ECO:0008006" key="4">
    <source>
        <dbReference type="Google" id="ProtNLM"/>
    </source>
</evidence>
<protein>
    <recommendedName>
        <fullName evidence="4">Transmembrane protein</fullName>
    </recommendedName>
</protein>
<feature type="transmembrane region" description="Helical" evidence="1">
    <location>
        <begin position="43"/>
        <end position="67"/>
    </location>
</feature>
<evidence type="ECO:0000313" key="3">
    <source>
        <dbReference type="Proteomes" id="UP001527925"/>
    </source>
</evidence>
<name>A0ABR4MYX0_9FUNG</name>
<feature type="transmembrane region" description="Helical" evidence="1">
    <location>
        <begin position="148"/>
        <end position="169"/>
    </location>
</feature>
<keyword evidence="1" id="KW-0812">Transmembrane</keyword>
<organism evidence="2 3">
    <name type="scientific">Polyrhizophydium stewartii</name>
    <dbReference type="NCBI Taxonomy" id="2732419"/>
    <lineage>
        <taxon>Eukaryota</taxon>
        <taxon>Fungi</taxon>
        <taxon>Fungi incertae sedis</taxon>
        <taxon>Chytridiomycota</taxon>
        <taxon>Chytridiomycota incertae sedis</taxon>
        <taxon>Chytridiomycetes</taxon>
        <taxon>Rhizophydiales</taxon>
        <taxon>Rhizophydiales incertae sedis</taxon>
        <taxon>Polyrhizophydium</taxon>
    </lineage>
</organism>